<dbReference type="AlphaFoldDB" id="A0A318NFT7"/>
<accession>A0A318NFT7</accession>
<dbReference type="OrthoDB" id="292843at2"/>
<keyword evidence="2" id="KW-1185">Reference proteome</keyword>
<name>A0A318NFT7_9ACTN</name>
<comment type="caution">
    <text evidence="1">The sequence shown here is derived from an EMBL/GenBank/DDBJ whole genome shotgun (WGS) entry which is preliminary data.</text>
</comment>
<dbReference type="Proteomes" id="UP000248333">
    <property type="component" value="Unassembled WGS sequence"/>
</dbReference>
<evidence type="ECO:0000313" key="1">
    <source>
        <dbReference type="EMBL" id="PYC67892.1"/>
    </source>
</evidence>
<dbReference type="RefSeq" id="WP_110565189.1">
    <property type="nucleotide sequence ID" value="NZ_PYBV01000025.1"/>
</dbReference>
<protein>
    <recommendedName>
        <fullName evidence="3">HEAT repeat domain-containing protein</fullName>
    </recommendedName>
</protein>
<gene>
    <name evidence="1" type="ORF">C7C45_19850</name>
</gene>
<organism evidence="1 2">
    <name type="scientific">Micromonospora arborensis</name>
    <dbReference type="NCBI Taxonomy" id="2116518"/>
    <lineage>
        <taxon>Bacteria</taxon>
        <taxon>Bacillati</taxon>
        <taxon>Actinomycetota</taxon>
        <taxon>Actinomycetes</taxon>
        <taxon>Micromonosporales</taxon>
        <taxon>Micromonosporaceae</taxon>
        <taxon>Micromonospora</taxon>
    </lineage>
</organism>
<reference evidence="1 2" key="1">
    <citation type="submission" date="2018-03" db="EMBL/GenBank/DDBJ databases">
        <title>Bioinformatic expansion and discovery of thiopeptide antibiotics.</title>
        <authorList>
            <person name="Schwalen C.J."/>
            <person name="Hudson G.A."/>
            <person name="Mitchell D.A."/>
        </authorList>
    </citation>
    <scope>NUCLEOTIDE SEQUENCE [LARGE SCALE GENOMIC DNA]</scope>
    <source>
        <strain evidence="1 2">NRRL 8041</strain>
    </source>
</reference>
<evidence type="ECO:0008006" key="3">
    <source>
        <dbReference type="Google" id="ProtNLM"/>
    </source>
</evidence>
<sequence length="224" mass="24743">MCVLEQTDWRALAHSHGPAWPETPRLLTGLLTGDRDDARRALSHLWEELFHQGTIYDATPAAARFVAVALADPRVRAEPGPTREYGDGPLRAALLVWLSRLGYAMGVQWREWFGDDAAGGENIGGPLRPRLYAVVTACLDDPDENVRDAALIAAVNLASAPELTPHRAVLSARVRAAIAADPHWRHTETAVLNLRYWGEHDLPRTESAELAYEPQQGTYDNPPF</sequence>
<evidence type="ECO:0000313" key="2">
    <source>
        <dbReference type="Proteomes" id="UP000248333"/>
    </source>
</evidence>
<dbReference type="EMBL" id="PYBV01000025">
    <property type="protein sequence ID" value="PYC67892.1"/>
    <property type="molecule type" value="Genomic_DNA"/>
</dbReference>
<proteinExistence type="predicted"/>